<evidence type="ECO:0000256" key="4">
    <source>
        <dbReference type="ARBA" id="ARBA00022741"/>
    </source>
</evidence>
<dbReference type="InterPro" id="IPR036890">
    <property type="entry name" value="HATPase_C_sf"/>
</dbReference>
<keyword evidence="4" id="KW-0547">Nucleotide-binding</keyword>
<evidence type="ECO:0000256" key="3">
    <source>
        <dbReference type="ARBA" id="ARBA00022679"/>
    </source>
</evidence>
<keyword evidence="6 9" id="KW-0067">ATP-binding</keyword>
<dbReference type="PROSITE" id="PS50109">
    <property type="entry name" value="HIS_KIN"/>
    <property type="match status" value="1"/>
</dbReference>
<feature type="domain" description="Histidine kinase" evidence="8">
    <location>
        <begin position="515"/>
        <end position="686"/>
    </location>
</feature>
<dbReference type="GO" id="GO:0004673">
    <property type="term" value="F:protein histidine kinase activity"/>
    <property type="evidence" value="ECO:0007669"/>
    <property type="project" value="UniProtKB-EC"/>
</dbReference>
<comment type="catalytic activity">
    <reaction evidence="1">
        <text>ATP + protein L-histidine = ADP + protein N-phospho-L-histidine.</text>
        <dbReference type="EC" id="2.7.13.3"/>
    </reaction>
</comment>
<dbReference type="InterPro" id="IPR003594">
    <property type="entry name" value="HATPase_dom"/>
</dbReference>
<gene>
    <name evidence="9" type="ORF">IAC10_08585</name>
</gene>
<sequence length="686" mass="77998">MSNNQFENKQSESIPFNFTYYALKLLGHNLYTNPWTAVSELVANGIDAKAKKIFLLIDLTDKLHANIEILDDGIGMDYNDLCNKYTLIGRNKRLDNPSDKSILGRKGIGKLAALYLTGSYFIYTKTTDDIGAWKIDVSDYKDSDIPCLMRTNNISGKLISLWEQFKSGTLLRLCNVDLRKIGEARLRALPVILADYYLSEIVHCDIRICIIQNQEDELKFIPIRKQISFKTMFGMFDNTGNYLSKLPQSVYITKQFEMPAAIDEKVSTYQITKLDDESGIISMQNLIGETISAPYIMKGWIGIHSSLDREVLKRNDENYQNIIYHSNALRLYVRGKLAVDNLMSYVGSTQAFSNYIEGEISFDVLDDDNFEDISTSSREGFKKDDQRVKLLLDLVGKIITKLIGARIDAREILNQRKTNYENKLHEEEKEKTAQALSEAANQLKEAIEDKERAEKEVQTERKRNDYIIGVSSVKENNVLPSMHSIYNLSISEKRKIAQFQKFWGQIPGGARNIIESLGEINNQILYISKAISKSNYLVESAERKVDVGDFIAEYLYRIAKKIYGSRIKIVVDDRFSNRLILKTKTLILTSIIENLIGNAIKAQATNLTISMFDDEKQYMIVFTDNGKGLSPQISNIERIFEFGVTTTSGAGLGLYYSKLYIEQMDGMVSAQENKNGGLSLILSWKK</sequence>
<protein>
    <recommendedName>
        <fullName evidence="2">histidine kinase</fullName>
        <ecNumber evidence="2">2.7.13.3</ecNumber>
    </recommendedName>
</protein>
<proteinExistence type="predicted"/>
<dbReference type="PANTHER" id="PTHR44936:SF10">
    <property type="entry name" value="SENSOR PROTEIN RSTB"/>
    <property type="match status" value="1"/>
</dbReference>
<dbReference type="EMBL" id="DVIU01000168">
    <property type="protein sequence ID" value="HIS36669.1"/>
    <property type="molecule type" value="Genomic_DNA"/>
</dbReference>
<evidence type="ECO:0000256" key="2">
    <source>
        <dbReference type="ARBA" id="ARBA00012438"/>
    </source>
</evidence>
<evidence type="ECO:0000256" key="5">
    <source>
        <dbReference type="ARBA" id="ARBA00022777"/>
    </source>
</evidence>
<keyword evidence="3" id="KW-0808">Transferase</keyword>
<evidence type="ECO:0000313" key="10">
    <source>
        <dbReference type="Proteomes" id="UP000823928"/>
    </source>
</evidence>
<dbReference type="SUPFAM" id="SSF55874">
    <property type="entry name" value="ATPase domain of HSP90 chaperone/DNA topoisomerase II/histidine kinase"/>
    <property type="match status" value="2"/>
</dbReference>
<dbReference type="AlphaFoldDB" id="A0A9D1EZP8"/>
<reference evidence="9" key="2">
    <citation type="journal article" date="2021" name="PeerJ">
        <title>Extensive microbial diversity within the chicken gut microbiome revealed by metagenomics and culture.</title>
        <authorList>
            <person name="Gilroy R."/>
            <person name="Ravi A."/>
            <person name="Getino M."/>
            <person name="Pursley I."/>
            <person name="Horton D.L."/>
            <person name="Alikhan N.F."/>
            <person name="Baker D."/>
            <person name="Gharbi K."/>
            <person name="Hall N."/>
            <person name="Watson M."/>
            <person name="Adriaenssens E.M."/>
            <person name="Foster-Nyarko E."/>
            <person name="Jarju S."/>
            <person name="Secka A."/>
            <person name="Antonio M."/>
            <person name="Oren A."/>
            <person name="Chaudhuri R.R."/>
            <person name="La Ragione R."/>
            <person name="Hildebrand F."/>
            <person name="Pallen M.J."/>
        </authorList>
    </citation>
    <scope>NUCLEOTIDE SEQUENCE</scope>
    <source>
        <strain evidence="9">6276</strain>
    </source>
</reference>
<dbReference type="InterPro" id="IPR005467">
    <property type="entry name" value="His_kinase_dom"/>
</dbReference>
<evidence type="ECO:0000256" key="6">
    <source>
        <dbReference type="ARBA" id="ARBA00022840"/>
    </source>
</evidence>
<keyword evidence="5" id="KW-0418">Kinase</keyword>
<dbReference type="Pfam" id="PF13589">
    <property type="entry name" value="HATPase_c_3"/>
    <property type="match status" value="1"/>
</dbReference>
<dbReference type="Gene3D" id="3.30.565.10">
    <property type="entry name" value="Histidine kinase-like ATPase, C-terminal domain"/>
    <property type="match status" value="2"/>
</dbReference>
<dbReference type="InterPro" id="IPR050980">
    <property type="entry name" value="2C_sensor_his_kinase"/>
</dbReference>
<dbReference type="PANTHER" id="PTHR44936">
    <property type="entry name" value="SENSOR PROTEIN CREC"/>
    <property type="match status" value="1"/>
</dbReference>
<dbReference type="EC" id="2.7.13.3" evidence="2"/>
<comment type="caution">
    <text evidence="9">The sequence shown here is derived from an EMBL/GenBank/DDBJ whole genome shotgun (WGS) entry which is preliminary data.</text>
</comment>
<dbReference type="Proteomes" id="UP000823928">
    <property type="component" value="Unassembled WGS sequence"/>
</dbReference>
<dbReference type="Pfam" id="PF02518">
    <property type="entry name" value="HATPase_c"/>
    <property type="match status" value="1"/>
</dbReference>
<accession>A0A9D1EZP8</accession>
<evidence type="ECO:0000313" key="9">
    <source>
        <dbReference type="EMBL" id="HIS36669.1"/>
    </source>
</evidence>
<dbReference type="SMART" id="SM00387">
    <property type="entry name" value="HATPase_c"/>
    <property type="match status" value="1"/>
</dbReference>
<organism evidence="9 10">
    <name type="scientific">Candidatus Scatousia excrementigallinarum</name>
    <dbReference type="NCBI Taxonomy" id="2840935"/>
    <lineage>
        <taxon>Bacteria</taxon>
        <taxon>Candidatus Scatousia</taxon>
    </lineage>
</organism>
<dbReference type="CDD" id="cd00075">
    <property type="entry name" value="HATPase"/>
    <property type="match status" value="1"/>
</dbReference>
<keyword evidence="7" id="KW-0175">Coiled coil</keyword>
<dbReference type="GO" id="GO:0005524">
    <property type="term" value="F:ATP binding"/>
    <property type="evidence" value="ECO:0007669"/>
    <property type="project" value="UniProtKB-KW"/>
</dbReference>
<reference evidence="9" key="1">
    <citation type="submission" date="2020-10" db="EMBL/GenBank/DDBJ databases">
        <authorList>
            <person name="Gilroy R."/>
        </authorList>
    </citation>
    <scope>NUCLEOTIDE SEQUENCE</scope>
    <source>
        <strain evidence="9">6276</strain>
    </source>
</reference>
<evidence type="ECO:0000256" key="7">
    <source>
        <dbReference type="SAM" id="Coils"/>
    </source>
</evidence>
<feature type="coiled-coil region" evidence="7">
    <location>
        <begin position="410"/>
        <end position="463"/>
    </location>
</feature>
<name>A0A9D1EZP8_9BACT</name>
<evidence type="ECO:0000256" key="1">
    <source>
        <dbReference type="ARBA" id="ARBA00000085"/>
    </source>
</evidence>
<evidence type="ECO:0000259" key="8">
    <source>
        <dbReference type="PROSITE" id="PS50109"/>
    </source>
</evidence>